<comment type="caution">
    <text evidence="2">The sequence shown here is derived from an EMBL/GenBank/DDBJ whole genome shotgun (WGS) entry which is preliminary data.</text>
</comment>
<keyword evidence="2" id="KW-0456">Lyase</keyword>
<reference evidence="2 3" key="1">
    <citation type="submission" date="2020-07" db="EMBL/GenBank/DDBJ databases">
        <title>Sequencing the genomes of 1000 actinobacteria strains.</title>
        <authorList>
            <person name="Klenk H.-P."/>
        </authorList>
    </citation>
    <scope>NUCLEOTIDE SEQUENCE [LARGE SCALE GENOMIC DNA]</scope>
    <source>
        <strain evidence="2 3">DSM 45772</strain>
    </source>
</reference>
<keyword evidence="2" id="KW-0560">Oxidoreductase</keyword>
<dbReference type="Pfam" id="PF00903">
    <property type="entry name" value="Glyoxalase"/>
    <property type="match status" value="1"/>
</dbReference>
<gene>
    <name evidence="2" type="ORF">BJ983_004996</name>
</gene>
<dbReference type="RefSeq" id="WP_179796278.1">
    <property type="nucleotide sequence ID" value="NZ_BAABHP010000019.1"/>
</dbReference>
<dbReference type="Gene3D" id="3.10.180.10">
    <property type="entry name" value="2,3-Dihydroxybiphenyl 1,2-Dioxygenase, domain 1"/>
    <property type="match status" value="1"/>
</dbReference>
<evidence type="ECO:0000313" key="2">
    <source>
        <dbReference type="EMBL" id="NYD38894.1"/>
    </source>
</evidence>
<dbReference type="InterPro" id="IPR004360">
    <property type="entry name" value="Glyas_Fos-R_dOase_dom"/>
</dbReference>
<dbReference type="InterPro" id="IPR037523">
    <property type="entry name" value="VOC_core"/>
</dbReference>
<dbReference type="Proteomes" id="UP000535890">
    <property type="component" value="Unassembled WGS sequence"/>
</dbReference>
<dbReference type="AlphaFoldDB" id="A0A7Y9E0I3"/>
<name>A0A7Y9E0I3_9PSEU</name>
<dbReference type="PROSITE" id="PS51819">
    <property type="entry name" value="VOC"/>
    <property type="match status" value="1"/>
</dbReference>
<keyword evidence="2" id="KW-0223">Dioxygenase</keyword>
<protein>
    <submittedName>
        <fullName evidence="2">Catechol 2,3-dioxygenase-like lactoylglutathione lyase family enzyme</fullName>
    </submittedName>
</protein>
<proteinExistence type="predicted"/>
<feature type="domain" description="VOC" evidence="1">
    <location>
        <begin position="4"/>
        <end position="121"/>
    </location>
</feature>
<dbReference type="InterPro" id="IPR029068">
    <property type="entry name" value="Glyas_Bleomycin-R_OHBP_Dase"/>
</dbReference>
<organism evidence="2 3">
    <name type="scientific">Actinomycetospora corticicola</name>
    <dbReference type="NCBI Taxonomy" id="663602"/>
    <lineage>
        <taxon>Bacteria</taxon>
        <taxon>Bacillati</taxon>
        <taxon>Actinomycetota</taxon>
        <taxon>Actinomycetes</taxon>
        <taxon>Pseudonocardiales</taxon>
        <taxon>Pseudonocardiaceae</taxon>
        <taxon>Actinomycetospora</taxon>
    </lineage>
</organism>
<dbReference type="SUPFAM" id="SSF54593">
    <property type="entry name" value="Glyoxalase/Bleomycin resistance protein/Dihydroxybiphenyl dioxygenase"/>
    <property type="match status" value="1"/>
</dbReference>
<evidence type="ECO:0000313" key="3">
    <source>
        <dbReference type="Proteomes" id="UP000535890"/>
    </source>
</evidence>
<keyword evidence="3" id="KW-1185">Reference proteome</keyword>
<sequence>MTVRLDHLALAAHDAQESARFLAEILDLPEPRSAPPFIAVDVDDTLTIDFAVPPVEFPGQHVAFHLSDDEFDAVRARLEARGITYWPGPGYREPNTINENHGGRGLYFDDPGGHHFEILTARYEGSPGRETFLAVRPCAAGSAPSRSRGRRRGPAA</sequence>
<accession>A0A7Y9E0I3</accession>
<dbReference type="EMBL" id="JACCBN010000001">
    <property type="protein sequence ID" value="NYD38894.1"/>
    <property type="molecule type" value="Genomic_DNA"/>
</dbReference>
<dbReference type="CDD" id="cd08351">
    <property type="entry name" value="ChaP_like"/>
    <property type="match status" value="1"/>
</dbReference>
<dbReference type="GO" id="GO:0016829">
    <property type="term" value="F:lyase activity"/>
    <property type="evidence" value="ECO:0007669"/>
    <property type="project" value="UniProtKB-KW"/>
</dbReference>
<evidence type="ECO:0000259" key="1">
    <source>
        <dbReference type="PROSITE" id="PS51819"/>
    </source>
</evidence>
<dbReference type="GO" id="GO:0051213">
    <property type="term" value="F:dioxygenase activity"/>
    <property type="evidence" value="ECO:0007669"/>
    <property type="project" value="UniProtKB-KW"/>
</dbReference>